<dbReference type="EMBL" id="CP022685">
    <property type="protein sequence ID" value="ATL28980.1"/>
    <property type="molecule type" value="Genomic_DNA"/>
</dbReference>
<evidence type="ECO:0000256" key="6">
    <source>
        <dbReference type="ARBA" id="ARBA00023136"/>
    </source>
</evidence>
<feature type="transmembrane region" description="Helical" evidence="9">
    <location>
        <begin position="71"/>
        <end position="92"/>
    </location>
</feature>
<keyword evidence="5 9" id="KW-1133">Transmembrane helix</keyword>
<dbReference type="PANTHER" id="PTHR23517">
    <property type="entry name" value="RESISTANCE PROTEIN MDTM, PUTATIVE-RELATED-RELATED"/>
    <property type="match status" value="1"/>
</dbReference>
<dbReference type="Gene3D" id="1.20.1250.20">
    <property type="entry name" value="MFS general substrate transporter like domains"/>
    <property type="match status" value="1"/>
</dbReference>
<dbReference type="CDD" id="cd17346">
    <property type="entry name" value="MFS_DtpA_like"/>
    <property type="match status" value="1"/>
</dbReference>
<feature type="transmembrane region" description="Helical" evidence="9">
    <location>
        <begin position="264"/>
        <end position="284"/>
    </location>
</feature>
<protein>
    <submittedName>
        <fullName evidence="10">Di-/tripeptide transporter</fullName>
    </submittedName>
</protein>
<evidence type="ECO:0000313" key="11">
    <source>
        <dbReference type="Proteomes" id="UP000221011"/>
    </source>
</evidence>
<dbReference type="GO" id="GO:1904680">
    <property type="term" value="F:peptide transmembrane transporter activity"/>
    <property type="evidence" value="ECO:0007669"/>
    <property type="project" value="InterPro"/>
</dbReference>
<evidence type="ECO:0000256" key="8">
    <source>
        <dbReference type="SAM" id="MobiDB-lite"/>
    </source>
</evidence>
<dbReference type="GO" id="GO:0006857">
    <property type="term" value="P:oligopeptide transport"/>
    <property type="evidence" value="ECO:0007669"/>
    <property type="project" value="InterPro"/>
</dbReference>
<feature type="transmembrane region" description="Helical" evidence="9">
    <location>
        <begin position="471"/>
        <end position="492"/>
    </location>
</feature>
<feature type="transmembrane region" description="Helical" evidence="9">
    <location>
        <begin position="296"/>
        <end position="315"/>
    </location>
</feature>
<feature type="transmembrane region" description="Helical" evidence="9">
    <location>
        <begin position="241"/>
        <end position="258"/>
    </location>
</feature>
<evidence type="ECO:0000256" key="2">
    <source>
        <dbReference type="ARBA" id="ARBA00022448"/>
    </source>
</evidence>
<feature type="transmembrane region" description="Helical" evidence="9">
    <location>
        <begin position="347"/>
        <end position="366"/>
    </location>
</feature>
<dbReference type="InterPro" id="IPR018456">
    <property type="entry name" value="PTR2_symporter_CS"/>
</dbReference>
<evidence type="ECO:0000256" key="5">
    <source>
        <dbReference type="ARBA" id="ARBA00022989"/>
    </source>
</evidence>
<dbReference type="PROSITE" id="PS01023">
    <property type="entry name" value="PTR2_2"/>
    <property type="match status" value="1"/>
</dbReference>
<organism evidence="10 11">
    <name type="scientific">Streptomyces formicae</name>
    <dbReference type="NCBI Taxonomy" id="1616117"/>
    <lineage>
        <taxon>Bacteria</taxon>
        <taxon>Bacillati</taxon>
        <taxon>Actinomycetota</taxon>
        <taxon>Actinomycetes</taxon>
        <taxon>Kitasatosporales</taxon>
        <taxon>Streptomycetaceae</taxon>
        <taxon>Streptomyces</taxon>
    </lineage>
</organism>
<dbReference type="InterPro" id="IPR000109">
    <property type="entry name" value="POT_fam"/>
</dbReference>
<feature type="transmembrane region" description="Helical" evidence="9">
    <location>
        <begin position="40"/>
        <end position="59"/>
    </location>
</feature>
<dbReference type="KEGG" id="sfk:KY5_3962"/>
<evidence type="ECO:0000256" key="3">
    <source>
        <dbReference type="ARBA" id="ARBA00022475"/>
    </source>
</evidence>
<keyword evidence="2 7" id="KW-0813">Transport</keyword>
<dbReference type="InterPro" id="IPR050171">
    <property type="entry name" value="MFS_Transporters"/>
</dbReference>
<evidence type="ECO:0000256" key="7">
    <source>
        <dbReference type="RuleBase" id="RU003755"/>
    </source>
</evidence>
<feature type="transmembrane region" description="Helical" evidence="9">
    <location>
        <begin position="127"/>
        <end position="145"/>
    </location>
</feature>
<dbReference type="NCBIfam" id="TIGR00924">
    <property type="entry name" value="yjdL_sub1_fam"/>
    <property type="match status" value="1"/>
</dbReference>
<keyword evidence="3" id="KW-1003">Cell membrane</keyword>
<sequence>MTASLTKNDGAPPSPNAPAPGGATFFGHPRGLATLFMTEMWERFSFVGMRALLVLYLVAPESKGGLGFDAATGAAIFSVYNAMVYLLALPGGWVADRVWGARKAVAFGGCSMVVGHFLLALPDKATFFGGLVLIALGAGIMKSNISTMVGQLYPDRADPRRDSGFTIFYMGINLGGFIAPLIIGTVGQSVDWHLGFALAGVGMSLGLAQYLLGSRHLAAASSVVNAPLTADERSRLVKHGLLWLVLAAAFYAVVGLTGSLSVGWVLWPLTLAGLALPVACFARIKRDKDLTADEQSKMTGFIWIFVAAAAFFMIYDQAGSVLNLFAHDNTENAVLGWTFPTSWFQSMNPVFVMALAPVAAMLWQWLGSRNPSVPVKFAMALVAVGASFFVMVAAQAAAAGGERVTPMWLATVYLIHAVAELCLSPVGLSATTKLAPRKYASQMMGVWCLAVTAGDCVAAIIQQLMGDATGGGTYFALQATLAVLAGVGIFAFRKPIVALMGDVK</sequence>
<evidence type="ECO:0000256" key="9">
    <source>
        <dbReference type="SAM" id="Phobius"/>
    </source>
</evidence>
<evidence type="ECO:0000256" key="4">
    <source>
        <dbReference type="ARBA" id="ARBA00022692"/>
    </source>
</evidence>
<feature type="region of interest" description="Disordered" evidence="8">
    <location>
        <begin position="1"/>
        <end position="20"/>
    </location>
</feature>
<feature type="transmembrane region" description="Helical" evidence="9">
    <location>
        <begin position="378"/>
        <end position="398"/>
    </location>
</feature>
<name>A0A291QAZ2_9ACTN</name>
<dbReference type="Proteomes" id="UP000221011">
    <property type="component" value="Chromosome"/>
</dbReference>
<dbReference type="InterPro" id="IPR036259">
    <property type="entry name" value="MFS_trans_sf"/>
</dbReference>
<feature type="transmembrane region" description="Helical" evidence="9">
    <location>
        <begin position="104"/>
        <end position="121"/>
    </location>
</feature>
<evidence type="ECO:0000313" key="10">
    <source>
        <dbReference type="EMBL" id="ATL28980.1"/>
    </source>
</evidence>
<evidence type="ECO:0000256" key="1">
    <source>
        <dbReference type="ARBA" id="ARBA00004651"/>
    </source>
</evidence>
<proteinExistence type="inferred from homology"/>
<dbReference type="AlphaFoldDB" id="A0A291QAZ2"/>
<feature type="transmembrane region" description="Helical" evidence="9">
    <location>
        <begin position="444"/>
        <end position="465"/>
    </location>
</feature>
<gene>
    <name evidence="10" type="ORF">KY5_3962</name>
</gene>
<dbReference type="Pfam" id="PF00854">
    <property type="entry name" value="PTR2"/>
    <property type="match status" value="1"/>
</dbReference>
<comment type="similarity">
    <text evidence="7">Belongs to the major facilitator superfamily. Proton-dependent oligopeptide transporter (POT/PTR) (TC 2.A.17) family.</text>
</comment>
<dbReference type="RefSeq" id="WP_098243548.1">
    <property type="nucleotide sequence ID" value="NZ_CP022685.1"/>
</dbReference>
<feature type="transmembrane region" description="Helical" evidence="9">
    <location>
        <begin position="192"/>
        <end position="212"/>
    </location>
</feature>
<dbReference type="PANTHER" id="PTHR23517:SF15">
    <property type="entry name" value="PROTON-DEPENDENT OLIGOPEPTIDE FAMILY TRANSPORT PROTEIN"/>
    <property type="match status" value="1"/>
</dbReference>
<feature type="transmembrane region" description="Helical" evidence="9">
    <location>
        <begin position="166"/>
        <end position="186"/>
    </location>
</feature>
<accession>A0A291QAZ2</accession>
<keyword evidence="6 9" id="KW-0472">Membrane</keyword>
<keyword evidence="4 7" id="KW-0812">Transmembrane</keyword>
<dbReference type="InterPro" id="IPR005279">
    <property type="entry name" value="Dipep/tripep_permease"/>
</dbReference>
<dbReference type="GO" id="GO:0005886">
    <property type="term" value="C:plasma membrane"/>
    <property type="evidence" value="ECO:0007669"/>
    <property type="project" value="UniProtKB-SubCell"/>
</dbReference>
<comment type="subcellular location">
    <subcellularLocation>
        <location evidence="1">Cell membrane</location>
        <topology evidence="1">Multi-pass membrane protein</topology>
    </subcellularLocation>
    <subcellularLocation>
        <location evidence="7">Membrane</location>
        <topology evidence="7">Multi-pass membrane protein</topology>
    </subcellularLocation>
</comment>
<keyword evidence="11" id="KW-1185">Reference proteome</keyword>
<feature type="transmembrane region" description="Helical" evidence="9">
    <location>
        <begin position="410"/>
        <end position="432"/>
    </location>
</feature>
<dbReference type="SUPFAM" id="SSF103473">
    <property type="entry name" value="MFS general substrate transporter"/>
    <property type="match status" value="2"/>
</dbReference>
<reference evidence="10 11" key="1">
    <citation type="submission" date="2017-08" db="EMBL/GenBank/DDBJ databases">
        <title>Complete Genome Sequence of Streptomyces formicae KY5, the formicamycin producer.</title>
        <authorList>
            <person name="Holmes N.A."/>
            <person name="Devine R."/>
            <person name="Qin Z."/>
            <person name="Seipke R.F."/>
            <person name="Wilkinson B."/>
            <person name="Hutchings M.I."/>
        </authorList>
    </citation>
    <scope>NUCLEOTIDE SEQUENCE [LARGE SCALE GENOMIC DNA]</scope>
    <source>
        <strain evidence="10 11">KY5</strain>
    </source>
</reference>